<reference evidence="1 2" key="2">
    <citation type="journal article" date="2022" name="Mol. Ecol. Resour.">
        <title>The genomes of chicory, endive, great burdock and yacon provide insights into Asteraceae paleo-polyploidization history and plant inulin production.</title>
        <authorList>
            <person name="Fan W."/>
            <person name="Wang S."/>
            <person name="Wang H."/>
            <person name="Wang A."/>
            <person name="Jiang F."/>
            <person name="Liu H."/>
            <person name="Zhao H."/>
            <person name="Xu D."/>
            <person name="Zhang Y."/>
        </authorList>
    </citation>
    <scope>NUCLEOTIDE SEQUENCE [LARGE SCALE GENOMIC DNA]</scope>
    <source>
        <strain evidence="2">cv. Yunnan</strain>
        <tissue evidence="1">Leaves</tissue>
    </source>
</reference>
<gene>
    <name evidence="1" type="ORF">L1987_32626</name>
</gene>
<reference evidence="2" key="1">
    <citation type="journal article" date="2022" name="Mol. Ecol. Resour.">
        <title>The genomes of chicory, endive, great burdock and yacon provide insights into Asteraceae palaeo-polyploidization history and plant inulin production.</title>
        <authorList>
            <person name="Fan W."/>
            <person name="Wang S."/>
            <person name="Wang H."/>
            <person name="Wang A."/>
            <person name="Jiang F."/>
            <person name="Liu H."/>
            <person name="Zhao H."/>
            <person name="Xu D."/>
            <person name="Zhang Y."/>
        </authorList>
    </citation>
    <scope>NUCLEOTIDE SEQUENCE [LARGE SCALE GENOMIC DNA]</scope>
    <source>
        <strain evidence="2">cv. Yunnan</strain>
    </source>
</reference>
<keyword evidence="2" id="KW-1185">Reference proteome</keyword>
<comment type="caution">
    <text evidence="1">The sequence shown here is derived from an EMBL/GenBank/DDBJ whole genome shotgun (WGS) entry which is preliminary data.</text>
</comment>
<dbReference type="EMBL" id="CM042028">
    <property type="protein sequence ID" value="KAI3797370.1"/>
    <property type="molecule type" value="Genomic_DNA"/>
</dbReference>
<dbReference type="Proteomes" id="UP001056120">
    <property type="component" value="Linkage Group LG11"/>
</dbReference>
<proteinExistence type="predicted"/>
<organism evidence="1 2">
    <name type="scientific">Smallanthus sonchifolius</name>
    <dbReference type="NCBI Taxonomy" id="185202"/>
    <lineage>
        <taxon>Eukaryota</taxon>
        <taxon>Viridiplantae</taxon>
        <taxon>Streptophyta</taxon>
        <taxon>Embryophyta</taxon>
        <taxon>Tracheophyta</taxon>
        <taxon>Spermatophyta</taxon>
        <taxon>Magnoliopsida</taxon>
        <taxon>eudicotyledons</taxon>
        <taxon>Gunneridae</taxon>
        <taxon>Pentapetalae</taxon>
        <taxon>asterids</taxon>
        <taxon>campanulids</taxon>
        <taxon>Asterales</taxon>
        <taxon>Asteraceae</taxon>
        <taxon>Asteroideae</taxon>
        <taxon>Heliantheae alliance</taxon>
        <taxon>Millerieae</taxon>
        <taxon>Smallanthus</taxon>
    </lineage>
</organism>
<protein>
    <submittedName>
        <fullName evidence="1">Uncharacterized protein</fullName>
    </submittedName>
</protein>
<evidence type="ECO:0000313" key="1">
    <source>
        <dbReference type="EMBL" id="KAI3797370.1"/>
    </source>
</evidence>
<sequence>MYTTSRAHLNPVTSLYELGPHLLSEGVLTGILQELTATRPGSGCYNGGYTCASDGSYNDLLEIESITGCDLKWPFDDSFADLVLETPRHSTSSLYSPEFDDEETYEYQQHQTNGFEDEVNPNVGNIFH</sequence>
<name>A0ACB9HNS9_9ASTR</name>
<evidence type="ECO:0000313" key="2">
    <source>
        <dbReference type="Proteomes" id="UP001056120"/>
    </source>
</evidence>
<accession>A0ACB9HNS9</accession>